<dbReference type="GO" id="GO:0003677">
    <property type="term" value="F:DNA binding"/>
    <property type="evidence" value="ECO:0007669"/>
    <property type="project" value="UniProtKB-KW"/>
</dbReference>
<dbReference type="Proteomes" id="UP000219412">
    <property type="component" value="Unassembled WGS sequence"/>
</dbReference>
<dbReference type="CDD" id="cd07377">
    <property type="entry name" value="WHTH_GntR"/>
    <property type="match status" value="1"/>
</dbReference>
<dbReference type="AlphaFoldDB" id="A0A285U6I0"/>
<keyword evidence="1" id="KW-0805">Transcription regulation</keyword>
<dbReference type="InterPro" id="IPR036388">
    <property type="entry name" value="WH-like_DNA-bd_sf"/>
</dbReference>
<evidence type="ECO:0000313" key="6">
    <source>
        <dbReference type="Proteomes" id="UP000219412"/>
    </source>
</evidence>
<keyword evidence="2" id="KW-0238">DNA-binding</keyword>
<accession>A0A285U6I0</accession>
<dbReference type="Pfam" id="PF00392">
    <property type="entry name" value="GntR"/>
    <property type="match status" value="1"/>
</dbReference>
<dbReference type="Gene3D" id="1.10.10.10">
    <property type="entry name" value="Winged helix-like DNA-binding domain superfamily/Winged helix DNA-binding domain"/>
    <property type="match status" value="1"/>
</dbReference>
<evidence type="ECO:0000313" key="5">
    <source>
        <dbReference type="EMBL" id="SOC37550.1"/>
    </source>
</evidence>
<name>A0A285U6I0_9STAP</name>
<feature type="domain" description="HTH gntR-type" evidence="4">
    <location>
        <begin position="9"/>
        <end position="76"/>
    </location>
</feature>
<dbReference type="InterPro" id="IPR036390">
    <property type="entry name" value="WH_DNA-bd_sf"/>
</dbReference>
<dbReference type="SMART" id="SM00345">
    <property type="entry name" value="HTH_GNTR"/>
    <property type="match status" value="1"/>
</dbReference>
<evidence type="ECO:0000256" key="1">
    <source>
        <dbReference type="ARBA" id="ARBA00023015"/>
    </source>
</evidence>
<dbReference type="PANTHER" id="PTHR43537">
    <property type="entry name" value="TRANSCRIPTIONAL REGULATOR, GNTR FAMILY"/>
    <property type="match status" value="1"/>
</dbReference>
<evidence type="ECO:0000256" key="2">
    <source>
        <dbReference type="ARBA" id="ARBA00023125"/>
    </source>
</evidence>
<evidence type="ECO:0000256" key="3">
    <source>
        <dbReference type="ARBA" id="ARBA00023163"/>
    </source>
</evidence>
<keyword evidence="6" id="KW-1185">Reference proteome</keyword>
<dbReference type="PANTHER" id="PTHR43537:SF24">
    <property type="entry name" value="GLUCONATE OPERON TRANSCRIPTIONAL REPRESSOR"/>
    <property type="match status" value="1"/>
</dbReference>
<proteinExistence type="predicted"/>
<protein>
    <submittedName>
        <fullName evidence="5">GntR family transcriptional regulator</fullName>
    </submittedName>
</protein>
<evidence type="ECO:0000259" key="4">
    <source>
        <dbReference type="PROSITE" id="PS50949"/>
    </source>
</evidence>
<sequence length="211" mass="24704">MVKSKVLDNPLPIQIAELLLYRIFSGELVQGQRLKESEIAQELQVSHAPVREAFYILQKDNILERLPRRGVTVRTISDEELNDYIEILVVLLRKAVKDCEDKWNADVHDEFERRVKILQIYHDKMQILNYITSAEDLLRLFFEASKNTASVRFYSQIAMITKVAAQTKWTPNKINQYHQSLRKFIKSIEELNFELAIEEITETTFSSFLPS</sequence>
<organism evidence="5 6">
    <name type="scientific">Salinicoccus kekensis</name>
    <dbReference type="NCBI Taxonomy" id="714307"/>
    <lineage>
        <taxon>Bacteria</taxon>
        <taxon>Bacillati</taxon>
        <taxon>Bacillota</taxon>
        <taxon>Bacilli</taxon>
        <taxon>Bacillales</taxon>
        <taxon>Staphylococcaceae</taxon>
        <taxon>Salinicoccus</taxon>
    </lineage>
</organism>
<dbReference type="SUPFAM" id="SSF46785">
    <property type="entry name" value="Winged helix' DNA-binding domain"/>
    <property type="match status" value="1"/>
</dbReference>
<dbReference type="PROSITE" id="PS50949">
    <property type="entry name" value="HTH_GNTR"/>
    <property type="match status" value="1"/>
</dbReference>
<dbReference type="GO" id="GO:0003700">
    <property type="term" value="F:DNA-binding transcription factor activity"/>
    <property type="evidence" value="ECO:0007669"/>
    <property type="project" value="InterPro"/>
</dbReference>
<keyword evidence="3" id="KW-0804">Transcription</keyword>
<dbReference type="OrthoDB" id="2374506at2"/>
<gene>
    <name evidence="5" type="ORF">SAMN05878391_0004</name>
</gene>
<dbReference type="RefSeq" id="WP_097037977.1">
    <property type="nucleotide sequence ID" value="NZ_OBQF01000001.1"/>
</dbReference>
<dbReference type="InterPro" id="IPR000524">
    <property type="entry name" value="Tscrpt_reg_HTH_GntR"/>
</dbReference>
<dbReference type="EMBL" id="OBQF01000001">
    <property type="protein sequence ID" value="SOC37550.1"/>
    <property type="molecule type" value="Genomic_DNA"/>
</dbReference>
<reference evidence="6" key="1">
    <citation type="submission" date="2017-08" db="EMBL/GenBank/DDBJ databases">
        <authorList>
            <person name="Varghese N."/>
            <person name="Submissions S."/>
        </authorList>
    </citation>
    <scope>NUCLEOTIDE SEQUENCE [LARGE SCALE GENOMIC DNA]</scope>
    <source>
        <strain evidence="6">DSM 23173</strain>
    </source>
</reference>